<dbReference type="InterPro" id="IPR049453">
    <property type="entry name" value="Memb_transporter_dom"/>
</dbReference>
<evidence type="ECO:0000256" key="5">
    <source>
        <dbReference type="SAM" id="MobiDB-lite"/>
    </source>
</evidence>
<keyword evidence="3 6" id="KW-1133">Transmembrane helix</keyword>
<evidence type="ECO:0000259" key="7">
    <source>
        <dbReference type="Pfam" id="PF13515"/>
    </source>
</evidence>
<organism evidence="8 10">
    <name type="scientific">Labedella gwakjiensis</name>
    <dbReference type="NCBI Taxonomy" id="390269"/>
    <lineage>
        <taxon>Bacteria</taxon>
        <taxon>Bacillati</taxon>
        <taxon>Actinomycetota</taxon>
        <taxon>Actinomycetes</taxon>
        <taxon>Micrococcales</taxon>
        <taxon>Microbacteriaceae</taxon>
        <taxon>Labedella</taxon>
    </lineage>
</organism>
<comment type="subcellular location">
    <subcellularLocation>
        <location evidence="1">Membrane</location>
        <topology evidence="1">Multi-pass membrane protein</topology>
    </subcellularLocation>
</comment>
<dbReference type="OrthoDB" id="3579456at2"/>
<sequence>MSSPPPTNPLPIQRDSTPHSRRSAAGTAVRRMLRPARLLLAGKTALAGTAAWYIGHLLPGETADFAYYAPLGALIAMAPTLMDSMRSSLQTVAGLALGILIAWGLITTGAPGWAVVPIALALGTILAGLPILGTSRDYVPIAALFVLIIGGANANDFSVGYLLQMGLGMAIGIVVNLVVAPPLPTDDAAVAISALRQAGTNTLDAMADSLGAGNRESGWTEELAALETRLSDAATAVRNAREGSRANPRTRWNHYDVDEDLDDVAALRRIRMHLSALGAILRGSEQEKPLSALVDDEGRDLASRLLSALARSCERWDDDKRGAAAADADADADTVADLERRLRAHAAPTDAQPLVSAFAVAAGRLSEEIADRVASHAEHEERAGRTA</sequence>
<feature type="transmembrane region" description="Helical" evidence="6">
    <location>
        <begin position="89"/>
        <end position="106"/>
    </location>
</feature>
<name>A0A2P8GWP8_9MICO</name>
<evidence type="ECO:0000313" key="11">
    <source>
        <dbReference type="Proteomes" id="UP000268291"/>
    </source>
</evidence>
<dbReference type="EMBL" id="PYAU01000001">
    <property type="protein sequence ID" value="PSL38375.1"/>
    <property type="molecule type" value="Genomic_DNA"/>
</dbReference>
<keyword evidence="11" id="KW-1185">Reference proteome</keyword>
<evidence type="ECO:0000313" key="9">
    <source>
        <dbReference type="EMBL" id="RUQ87096.1"/>
    </source>
</evidence>
<evidence type="ECO:0000256" key="1">
    <source>
        <dbReference type="ARBA" id="ARBA00004141"/>
    </source>
</evidence>
<protein>
    <submittedName>
        <fullName evidence="8">Aromatic acid exporter family member 1</fullName>
    </submittedName>
</protein>
<feature type="transmembrane region" description="Helical" evidence="6">
    <location>
        <begin position="65"/>
        <end position="82"/>
    </location>
</feature>
<dbReference type="Proteomes" id="UP000268291">
    <property type="component" value="Unassembled WGS sequence"/>
</dbReference>
<evidence type="ECO:0000256" key="6">
    <source>
        <dbReference type="SAM" id="Phobius"/>
    </source>
</evidence>
<evidence type="ECO:0000313" key="8">
    <source>
        <dbReference type="EMBL" id="PSL38375.1"/>
    </source>
</evidence>
<evidence type="ECO:0000256" key="4">
    <source>
        <dbReference type="ARBA" id="ARBA00023136"/>
    </source>
</evidence>
<reference evidence="9 11" key="2">
    <citation type="submission" date="2018-12" db="EMBL/GenBank/DDBJ databases">
        <authorList>
            <person name="hu s."/>
            <person name="Xu Y."/>
            <person name="Xu B."/>
            <person name="Li F."/>
        </authorList>
    </citation>
    <scope>NUCLEOTIDE SEQUENCE [LARGE SCALE GENOMIC DNA]</scope>
    <source>
        <strain evidence="9 11">KSW2-17</strain>
    </source>
</reference>
<feature type="region of interest" description="Disordered" evidence="5">
    <location>
        <begin position="1"/>
        <end position="26"/>
    </location>
</feature>
<proteinExistence type="predicted"/>
<gene>
    <name evidence="8" type="ORF">CLV49_1997</name>
    <name evidence="9" type="ORF">ELQ93_09225</name>
</gene>
<dbReference type="EMBL" id="RZGY01000001">
    <property type="protein sequence ID" value="RUQ87096.1"/>
    <property type="molecule type" value="Genomic_DNA"/>
</dbReference>
<dbReference type="GO" id="GO:0016020">
    <property type="term" value="C:membrane"/>
    <property type="evidence" value="ECO:0007669"/>
    <property type="project" value="UniProtKB-SubCell"/>
</dbReference>
<comment type="caution">
    <text evidence="8">The sequence shown here is derived from an EMBL/GenBank/DDBJ whole genome shotgun (WGS) entry which is preliminary data.</text>
</comment>
<feature type="transmembrane region" description="Helical" evidence="6">
    <location>
        <begin position="38"/>
        <end position="59"/>
    </location>
</feature>
<accession>A0A2P8GWP8</accession>
<evidence type="ECO:0000313" key="10">
    <source>
        <dbReference type="Proteomes" id="UP000241203"/>
    </source>
</evidence>
<evidence type="ECO:0000256" key="3">
    <source>
        <dbReference type="ARBA" id="ARBA00022989"/>
    </source>
</evidence>
<evidence type="ECO:0000256" key="2">
    <source>
        <dbReference type="ARBA" id="ARBA00022692"/>
    </source>
</evidence>
<feature type="transmembrane region" description="Helical" evidence="6">
    <location>
        <begin position="112"/>
        <end position="131"/>
    </location>
</feature>
<feature type="domain" description="Integral membrane bound transporter" evidence="7">
    <location>
        <begin position="51"/>
        <end position="175"/>
    </location>
</feature>
<feature type="transmembrane region" description="Helical" evidence="6">
    <location>
        <begin position="138"/>
        <end position="155"/>
    </location>
</feature>
<reference evidence="8 10" key="1">
    <citation type="submission" date="2018-03" db="EMBL/GenBank/DDBJ databases">
        <title>Genomic Encyclopedia of Archaeal and Bacterial Type Strains, Phase II (KMG-II): from individual species to whole genera.</title>
        <authorList>
            <person name="Goeker M."/>
        </authorList>
    </citation>
    <scope>NUCLEOTIDE SEQUENCE [LARGE SCALE GENOMIC DNA]</scope>
    <source>
        <strain evidence="8 10">DSM 21548</strain>
    </source>
</reference>
<keyword evidence="2 6" id="KW-0812">Transmembrane</keyword>
<keyword evidence="4 6" id="KW-0472">Membrane</keyword>
<dbReference type="AlphaFoldDB" id="A0A2P8GWP8"/>
<dbReference type="RefSeq" id="WP_106563403.1">
    <property type="nucleotide sequence ID" value="NZ_PYAU01000001.1"/>
</dbReference>
<dbReference type="Proteomes" id="UP000241203">
    <property type="component" value="Unassembled WGS sequence"/>
</dbReference>
<dbReference type="Pfam" id="PF13515">
    <property type="entry name" value="FUSC_2"/>
    <property type="match status" value="1"/>
</dbReference>